<dbReference type="InterPro" id="IPR040099">
    <property type="entry name" value="ZZEF1"/>
</dbReference>
<dbReference type="InterPro" id="IPR004939">
    <property type="entry name" value="APC_su10/DOC_dom"/>
</dbReference>
<dbReference type="InterPro" id="IPR008979">
    <property type="entry name" value="Galactose-bd-like_sf"/>
</dbReference>
<dbReference type="GO" id="GO:0005509">
    <property type="term" value="F:calcium ion binding"/>
    <property type="evidence" value="ECO:0007669"/>
    <property type="project" value="InterPro"/>
</dbReference>
<dbReference type="Gene3D" id="2.60.120.260">
    <property type="entry name" value="Galactose-binding domain-like"/>
    <property type="match status" value="1"/>
</dbReference>
<dbReference type="InterPro" id="IPR035914">
    <property type="entry name" value="Sperma_CUB_dom_sf"/>
</dbReference>
<dbReference type="PROSITE" id="PS50222">
    <property type="entry name" value="EF_HAND_2"/>
    <property type="match status" value="1"/>
</dbReference>
<proteinExistence type="predicted"/>
<dbReference type="Proteomes" id="UP001152795">
    <property type="component" value="Unassembled WGS sequence"/>
</dbReference>
<dbReference type="PANTHER" id="PTHR22772">
    <property type="entry name" value="NOVEL ZZ TYPE ZINC FINGER DOMAIN CONTAINING PROTEIN"/>
    <property type="match status" value="1"/>
</dbReference>
<gene>
    <name evidence="1" type="ORF">PACLA_8A060498</name>
</gene>
<dbReference type="EMBL" id="CACRXK020005071">
    <property type="protein sequence ID" value="CAB4005011.1"/>
    <property type="molecule type" value="Genomic_DNA"/>
</dbReference>
<comment type="caution">
    <text evidence="1">The sequence shown here is derived from an EMBL/GenBank/DDBJ whole genome shotgun (WGS) entry which is preliminary data.</text>
</comment>
<dbReference type="OrthoDB" id="6020050at2759"/>
<dbReference type="Gene3D" id="2.60.120.290">
    <property type="entry name" value="Spermadhesin, CUB domain"/>
    <property type="match status" value="1"/>
</dbReference>
<reference evidence="1" key="1">
    <citation type="submission" date="2020-04" db="EMBL/GenBank/DDBJ databases">
        <authorList>
            <person name="Alioto T."/>
            <person name="Alioto T."/>
            <person name="Gomez Garrido J."/>
        </authorList>
    </citation>
    <scope>NUCLEOTIDE SEQUENCE</scope>
    <source>
        <strain evidence="1">A484AB</strain>
    </source>
</reference>
<keyword evidence="2" id="KW-1185">Reference proteome</keyword>
<evidence type="ECO:0000313" key="1">
    <source>
        <dbReference type="EMBL" id="CAB4005011.1"/>
    </source>
</evidence>
<protein>
    <submittedName>
        <fullName evidence="1">Zinc finger ZZ-type and EF-hand domain-containing 1-like</fullName>
    </submittedName>
</protein>
<dbReference type="SUPFAM" id="SSF47473">
    <property type="entry name" value="EF-hand"/>
    <property type="match status" value="1"/>
</dbReference>
<dbReference type="SUPFAM" id="SSF49785">
    <property type="entry name" value="Galactose-binding domain-like"/>
    <property type="match status" value="1"/>
</dbReference>
<dbReference type="InterPro" id="IPR002048">
    <property type="entry name" value="EF_hand_dom"/>
</dbReference>
<dbReference type="Pfam" id="PF03256">
    <property type="entry name" value="ANAPC10"/>
    <property type="match status" value="1"/>
</dbReference>
<feature type="non-terminal residue" evidence="1">
    <location>
        <position position="1"/>
    </location>
</feature>
<sequence length="1288" mass="144747">MGNSPSNVNNDSDEEEGNLLQDITDLDGTIKDELDNTFDLGVLFNHKLLREATSKVKEEPSASILQQQHGQLLRWVEERRSRHEETITLSQFIDMLIDRGVEKDDAVELFNQFDAEGDGVLDRDTLHNALTSSGSAQGQKGELRAVLKTLKACSICPGIIDAFVANKHSIPDHGKRLLKVILRNRASSTSIQTSVVEGFCNTTEMRLKVLHTHLQAIKDKAELKKIEPSCEAGEFLRPLTKCFSSTETSSNKADAFRLTNGDQSSYWQSDGPARSHWIRLRMRSNVVVKELSINVASADQSYMPQRVVVSGGRDEMNMRELNDVRIASHITGSVVLLENVKMPYSVIQINIRRCHSDGCDTRIRGVNAVGYRVVKSKGVSVADATAVWYVSVLTATATMAMPVAPQLREMILNHTRTTLGHMMPLALSLTSPVRPAYISTSVLDEMEKFLCSLACHENKLDSEGMQVLIEFSLVRGNLGGIFKVLKLLYDNMHLKFTAKNIVSSLVEEQEKAIQRHGGKLAVGFVGCDGGSKDESSPPKNVLSDNWTTEAYYSEIGTLSLNMAFNSERSTTVQLTKITLKACKGGVGPRCGLVFMHNEVQINNGQLDVSRLDKYNDWDNTKYQEYLKRSQRYQAAEDEPVAIFFLDSDWDEIDIHLDKPAVGKFIIMKFMGTRDPKAERMGILGIQFYGYEKSLDEMQESETWKTLTSIPENEQVSGSTLFLQVLLFLDCMAKDLKVCAKKKKDAEVTEKEARLDMTKISLKQIWDVYSAVIASDDENTVFASSLVLRLFHQALPFLRHDVHEKVEGDTKELSGRVFEHLCEVVDDQSGKYHKKIVNIAKDIILDGTEVFFPDANTRRDHLLSMVDEVMEEKKLQSLALTFESLCKFFSNKDASGLLGLPTTLTKSGFDLQSVLSVMSTLVSVAYQECQSAIQSEFDPHIEHKTSNLVQLLSAMQKSLLTWAKQQIDSANEDGKKTAVDIVRKYTELIADKTSQALSRIVKCKNKDEAVSVMEHSFVAFTFRQMVLFLNTFASVEELCLVILRNLYPVVMEIRTISEDLPRFFIESNSSSEMSGDRVILRTWEMESSHNYENNQNFTKVFSCPGCSEFLVQFDSRCETERRYDYLEFTDSNGVKKRFDQKVGTEKWPNEVVFHSGNKLNFLFHSDGSNNEWGYKFTVTARGCPDITLSWLFDLLLGMASLFGLFCSSVMAGYPKDVHKMKQKKEDNDAGLLQSNIWTTLFRGGFTNNGKLQRSLSGHHATTFSADHSVHTFAKGLATDESGKCQELVK</sequence>
<dbReference type="PANTHER" id="PTHR22772:SF4">
    <property type="entry name" value="ZINC FINGER ZZ-TYPE AND EF-HAND DOMAIN-CONTAINING PROTEIN 1"/>
    <property type="match status" value="1"/>
</dbReference>
<dbReference type="InterPro" id="IPR011992">
    <property type="entry name" value="EF-hand-dom_pair"/>
</dbReference>
<dbReference type="SUPFAM" id="SSF49854">
    <property type="entry name" value="Spermadhesin, CUB domain"/>
    <property type="match status" value="1"/>
</dbReference>
<dbReference type="Gene3D" id="1.10.238.10">
    <property type="entry name" value="EF-hand"/>
    <property type="match status" value="1"/>
</dbReference>
<name>A0A7D9IBI9_PARCT</name>
<dbReference type="SMART" id="SM01337">
    <property type="entry name" value="APC10"/>
    <property type="match status" value="1"/>
</dbReference>
<organism evidence="1 2">
    <name type="scientific">Paramuricea clavata</name>
    <name type="common">Red gorgonian</name>
    <name type="synonym">Violescent sea-whip</name>
    <dbReference type="NCBI Taxonomy" id="317549"/>
    <lineage>
        <taxon>Eukaryota</taxon>
        <taxon>Metazoa</taxon>
        <taxon>Cnidaria</taxon>
        <taxon>Anthozoa</taxon>
        <taxon>Octocorallia</taxon>
        <taxon>Malacalcyonacea</taxon>
        <taxon>Plexauridae</taxon>
        <taxon>Paramuricea</taxon>
    </lineage>
</organism>
<dbReference type="PROSITE" id="PS51284">
    <property type="entry name" value="DOC"/>
    <property type="match status" value="1"/>
</dbReference>
<accession>A0A7D9IBI9</accession>
<evidence type="ECO:0000313" key="2">
    <source>
        <dbReference type="Proteomes" id="UP001152795"/>
    </source>
</evidence>